<proteinExistence type="predicted"/>
<keyword evidence="1" id="KW-1133">Transmembrane helix</keyword>
<dbReference type="SUPFAM" id="SSF48452">
    <property type="entry name" value="TPR-like"/>
    <property type="match status" value="1"/>
</dbReference>
<keyword evidence="1" id="KW-0812">Transmembrane</keyword>
<feature type="transmembrane region" description="Helical" evidence="1">
    <location>
        <begin position="21"/>
        <end position="42"/>
    </location>
</feature>
<dbReference type="Gene3D" id="1.25.40.10">
    <property type="entry name" value="Tetratricopeptide repeat domain"/>
    <property type="match status" value="2"/>
</dbReference>
<dbReference type="InterPro" id="IPR019734">
    <property type="entry name" value="TPR_rpt"/>
</dbReference>
<reference evidence="2 3" key="1">
    <citation type="submission" date="2016-11" db="EMBL/GenBank/DDBJ databases">
        <authorList>
            <person name="Jaros S."/>
            <person name="Januszkiewicz K."/>
            <person name="Wedrychowicz H."/>
        </authorList>
    </citation>
    <scope>NUCLEOTIDE SEQUENCE [LARGE SCALE GENOMIC DNA]</scope>
    <source>
        <strain evidence="2 3">YL228</strain>
    </source>
</reference>
<dbReference type="Proteomes" id="UP000183461">
    <property type="component" value="Unassembled WGS sequence"/>
</dbReference>
<organism evidence="2 3">
    <name type="scientific">Ruminococcus flavefaciens</name>
    <dbReference type="NCBI Taxonomy" id="1265"/>
    <lineage>
        <taxon>Bacteria</taxon>
        <taxon>Bacillati</taxon>
        <taxon>Bacillota</taxon>
        <taxon>Clostridia</taxon>
        <taxon>Eubacteriales</taxon>
        <taxon>Oscillospiraceae</taxon>
        <taxon>Ruminococcus</taxon>
    </lineage>
</organism>
<name>A0A1K1MVC9_RUMFL</name>
<sequence>MFRSILAARTRRVLLCFWRSIPKALAASFVLSLAIFTAMIFFGEKETAFSFVVMYMAVIFLLHWIGISFIEIIRFKKSIFHQFDDDLIGNAFTGINRKSRRFEKGLNLFHKNNFRMALEAFTDLGREENSLSKQETAVNEFYRGRCYDILDAYPNAIICYKNAQENGFYIPELPIFIARCYSINGDPKRAVAIYEGLMDEKDYKYSNKLRCEMGNVYLKEYDGESALKWFNDSIERHEDYANALGGAAIANVLLGHYEEAEKLYKLAIVHNIDNPVDFIKYYKGTVALQKDEFIKKL</sequence>
<evidence type="ECO:0000313" key="2">
    <source>
        <dbReference type="EMBL" id="SFW27075.1"/>
    </source>
</evidence>
<keyword evidence="1" id="KW-0472">Membrane</keyword>
<dbReference type="InterPro" id="IPR011990">
    <property type="entry name" value="TPR-like_helical_dom_sf"/>
</dbReference>
<evidence type="ECO:0000313" key="3">
    <source>
        <dbReference type="Proteomes" id="UP000183461"/>
    </source>
</evidence>
<gene>
    <name evidence="2" type="ORF">SAMN02910280_1412</name>
</gene>
<accession>A0A1K1MVC9</accession>
<feature type="transmembrane region" description="Helical" evidence="1">
    <location>
        <begin position="48"/>
        <end position="70"/>
    </location>
</feature>
<dbReference type="SMART" id="SM00028">
    <property type="entry name" value="TPR"/>
    <property type="match status" value="2"/>
</dbReference>
<evidence type="ECO:0000256" key="1">
    <source>
        <dbReference type="SAM" id="Phobius"/>
    </source>
</evidence>
<dbReference type="RefSeq" id="WP_072299761.1">
    <property type="nucleotide sequence ID" value="NZ_FPIP01000003.1"/>
</dbReference>
<dbReference type="AlphaFoldDB" id="A0A1K1MVC9"/>
<protein>
    <submittedName>
        <fullName evidence="2">Uncharacterized protein</fullName>
    </submittedName>
</protein>
<dbReference type="EMBL" id="FPIP01000003">
    <property type="protein sequence ID" value="SFW27075.1"/>
    <property type="molecule type" value="Genomic_DNA"/>
</dbReference>